<dbReference type="RefSeq" id="WP_265961037.1">
    <property type="nucleotide sequence ID" value="NZ_JAPEVI010000002.1"/>
</dbReference>
<protein>
    <submittedName>
        <fullName evidence="5">Response regulator transcription factor</fullName>
    </submittedName>
</protein>
<dbReference type="CDD" id="cd06170">
    <property type="entry name" value="LuxR_C_like"/>
    <property type="match status" value="1"/>
</dbReference>
<reference evidence="5 6" key="1">
    <citation type="journal article" date="2016" name="Int. J. Syst. Evol. Microbiol.">
        <title>Labrenzia salina sp. nov., isolated from the rhizosphere of the halophyte Arthrocnemum macrostachyum.</title>
        <authorList>
            <person name="Camacho M."/>
            <person name="Redondo-Gomez S."/>
            <person name="Rodriguez-Llorente I."/>
            <person name="Rohde M."/>
            <person name="Sproer C."/>
            <person name="Schumann P."/>
            <person name="Klenk H.P."/>
            <person name="Montero-Calasanz M.D.C."/>
        </authorList>
    </citation>
    <scope>NUCLEOTIDE SEQUENCE [LARGE SCALE GENOMIC DNA]</scope>
    <source>
        <strain evidence="5 6">DSM 29163</strain>
    </source>
</reference>
<dbReference type="SMART" id="SM00421">
    <property type="entry name" value="HTH_LUXR"/>
    <property type="match status" value="1"/>
</dbReference>
<dbReference type="InterPro" id="IPR000792">
    <property type="entry name" value="Tscrpt_reg_LuxR_C"/>
</dbReference>
<dbReference type="SUPFAM" id="SSF46894">
    <property type="entry name" value="C-terminal effector domain of the bipartite response regulators"/>
    <property type="match status" value="1"/>
</dbReference>
<keyword evidence="3" id="KW-0804">Transcription</keyword>
<feature type="domain" description="HTH luxR-type" evidence="4">
    <location>
        <begin position="140"/>
        <end position="205"/>
    </location>
</feature>
<evidence type="ECO:0000259" key="4">
    <source>
        <dbReference type="PROSITE" id="PS50043"/>
    </source>
</evidence>
<dbReference type="Gene3D" id="3.40.50.2300">
    <property type="match status" value="1"/>
</dbReference>
<keyword evidence="2" id="KW-0238">DNA-binding</keyword>
<organism evidence="5 6">
    <name type="scientific">Roseibium salinum</name>
    <dbReference type="NCBI Taxonomy" id="1604349"/>
    <lineage>
        <taxon>Bacteria</taxon>
        <taxon>Pseudomonadati</taxon>
        <taxon>Pseudomonadota</taxon>
        <taxon>Alphaproteobacteria</taxon>
        <taxon>Hyphomicrobiales</taxon>
        <taxon>Stappiaceae</taxon>
        <taxon>Roseibium</taxon>
    </lineage>
</organism>
<evidence type="ECO:0000313" key="5">
    <source>
        <dbReference type="EMBL" id="MCX2721336.1"/>
    </source>
</evidence>
<dbReference type="PROSITE" id="PS50043">
    <property type="entry name" value="HTH_LUXR_2"/>
    <property type="match status" value="1"/>
</dbReference>
<keyword evidence="1" id="KW-0805">Transcription regulation</keyword>
<dbReference type="Proteomes" id="UP001300261">
    <property type="component" value="Unassembled WGS sequence"/>
</dbReference>
<evidence type="ECO:0000313" key="6">
    <source>
        <dbReference type="Proteomes" id="UP001300261"/>
    </source>
</evidence>
<name>A0ABT3QWP2_9HYPH</name>
<dbReference type="PANTHER" id="PTHR44688">
    <property type="entry name" value="DNA-BINDING TRANSCRIPTIONAL ACTIVATOR DEVR_DOSR"/>
    <property type="match status" value="1"/>
</dbReference>
<dbReference type="Pfam" id="PF00196">
    <property type="entry name" value="GerE"/>
    <property type="match status" value="1"/>
</dbReference>
<evidence type="ECO:0000256" key="1">
    <source>
        <dbReference type="ARBA" id="ARBA00023015"/>
    </source>
</evidence>
<keyword evidence="6" id="KW-1185">Reference proteome</keyword>
<proteinExistence type="predicted"/>
<dbReference type="EMBL" id="JAPEVI010000002">
    <property type="protein sequence ID" value="MCX2721336.1"/>
    <property type="molecule type" value="Genomic_DNA"/>
</dbReference>
<evidence type="ECO:0000256" key="3">
    <source>
        <dbReference type="ARBA" id="ARBA00023163"/>
    </source>
</evidence>
<dbReference type="PANTHER" id="PTHR44688:SF16">
    <property type="entry name" value="DNA-BINDING TRANSCRIPTIONAL ACTIVATOR DEVR_DOSR"/>
    <property type="match status" value="1"/>
</dbReference>
<dbReference type="InterPro" id="IPR016032">
    <property type="entry name" value="Sig_transdc_resp-reg_C-effctor"/>
</dbReference>
<dbReference type="SUPFAM" id="SSF52172">
    <property type="entry name" value="CheY-like"/>
    <property type="match status" value="1"/>
</dbReference>
<dbReference type="InterPro" id="IPR011006">
    <property type="entry name" value="CheY-like_superfamily"/>
</dbReference>
<comment type="caution">
    <text evidence="5">The sequence shown here is derived from an EMBL/GenBank/DDBJ whole genome shotgun (WGS) entry which is preliminary data.</text>
</comment>
<dbReference type="PRINTS" id="PR00038">
    <property type="entry name" value="HTHLUXR"/>
</dbReference>
<sequence>MVLLALDNPVLAGAIAGMMRDAHPLRDFEALTISPSEPAKLAAAGAEIIVLDPDQFDADCAELVAAFGNGHVQTRLVAYVAKPSLEGARQCLQAGFRAYLTMSAESTQILRALNVVAHGGVYVDRRYAAATVGRADSACENHDDEGLSERERAVLKRIALGMSHKQIALDLHISHKTVDTYRARAMRKLAIDDRGKLVRFAISKGWLE</sequence>
<gene>
    <name evidence="5" type="ORF">ON753_02800</name>
</gene>
<evidence type="ECO:0000256" key="2">
    <source>
        <dbReference type="ARBA" id="ARBA00023125"/>
    </source>
</evidence>
<accession>A0ABT3QWP2</accession>
<dbReference type="Gene3D" id="1.10.10.10">
    <property type="entry name" value="Winged helix-like DNA-binding domain superfamily/Winged helix DNA-binding domain"/>
    <property type="match status" value="1"/>
</dbReference>
<dbReference type="InterPro" id="IPR036388">
    <property type="entry name" value="WH-like_DNA-bd_sf"/>
</dbReference>